<dbReference type="PANTHER" id="PTHR11017:SF479">
    <property type="entry name" value="DISEASE RESISTANCE PROTEIN (TIR-NBS-LRR CLASS) FAMILY"/>
    <property type="match status" value="1"/>
</dbReference>
<dbReference type="InterPro" id="IPR000157">
    <property type="entry name" value="TIR_dom"/>
</dbReference>
<protein>
    <recommendedName>
        <fullName evidence="1">ADP-ribosyl cyclase/cyclic ADP-ribose hydrolase</fullName>
        <ecNumber evidence="1">3.2.2.6</ecNumber>
    </recommendedName>
</protein>
<evidence type="ECO:0000259" key="8">
    <source>
        <dbReference type="PROSITE" id="PS50104"/>
    </source>
</evidence>
<keyword evidence="5" id="KW-0611">Plant defense</keyword>
<evidence type="ECO:0000313" key="10">
    <source>
        <dbReference type="RefSeq" id="XP_060673931.1"/>
    </source>
</evidence>
<dbReference type="Pfam" id="PF20160">
    <property type="entry name" value="C-JID"/>
    <property type="match status" value="1"/>
</dbReference>
<gene>
    <name evidence="10" type="primary">LOC132804056</name>
</gene>
<dbReference type="InterPro" id="IPR035897">
    <property type="entry name" value="Toll_tir_struct_dom_sf"/>
</dbReference>
<name>A0ABM4AB14_ZIZJJ</name>
<dbReference type="EC" id="3.2.2.6" evidence="1"/>
<evidence type="ECO:0000256" key="5">
    <source>
        <dbReference type="ARBA" id="ARBA00022821"/>
    </source>
</evidence>
<dbReference type="InterPro" id="IPR032675">
    <property type="entry name" value="LRR_dom_sf"/>
</dbReference>
<proteinExistence type="predicted"/>
<organism evidence="9 10">
    <name type="scientific">Ziziphus jujuba</name>
    <name type="common">Chinese jujube</name>
    <name type="synonym">Ziziphus sativa</name>
    <dbReference type="NCBI Taxonomy" id="326968"/>
    <lineage>
        <taxon>Eukaryota</taxon>
        <taxon>Viridiplantae</taxon>
        <taxon>Streptophyta</taxon>
        <taxon>Embryophyta</taxon>
        <taxon>Tracheophyta</taxon>
        <taxon>Spermatophyta</taxon>
        <taxon>Magnoliopsida</taxon>
        <taxon>eudicotyledons</taxon>
        <taxon>Gunneridae</taxon>
        <taxon>Pentapetalae</taxon>
        <taxon>rosids</taxon>
        <taxon>fabids</taxon>
        <taxon>Rosales</taxon>
        <taxon>Rhamnaceae</taxon>
        <taxon>Paliureae</taxon>
        <taxon>Ziziphus</taxon>
    </lineage>
</organism>
<dbReference type="InterPro" id="IPR058192">
    <property type="entry name" value="WHD_ROQ1-like"/>
</dbReference>
<reference evidence="10" key="1">
    <citation type="submission" date="2025-08" db="UniProtKB">
        <authorList>
            <consortium name="RefSeq"/>
        </authorList>
    </citation>
    <scope>IDENTIFICATION</scope>
    <source>
        <tissue evidence="10">Seedling</tissue>
    </source>
</reference>
<keyword evidence="6" id="KW-0520">NAD</keyword>
<dbReference type="Proteomes" id="UP001652623">
    <property type="component" value="Chromosome 6"/>
</dbReference>
<dbReference type="Pfam" id="PF23282">
    <property type="entry name" value="WHD_ROQ1"/>
    <property type="match status" value="1"/>
</dbReference>
<keyword evidence="3" id="KW-0677">Repeat</keyword>
<accession>A0ABM4AB14</accession>
<evidence type="ECO:0000256" key="7">
    <source>
        <dbReference type="ARBA" id="ARBA00047304"/>
    </source>
</evidence>
<dbReference type="PANTHER" id="PTHR11017">
    <property type="entry name" value="LEUCINE-RICH REPEAT-CONTAINING PROTEIN"/>
    <property type="match status" value="1"/>
</dbReference>
<dbReference type="Pfam" id="PF01582">
    <property type="entry name" value="TIR"/>
    <property type="match status" value="1"/>
</dbReference>
<evidence type="ECO:0000256" key="3">
    <source>
        <dbReference type="ARBA" id="ARBA00022737"/>
    </source>
</evidence>
<dbReference type="Gene3D" id="3.40.50.10140">
    <property type="entry name" value="Toll/interleukin-1 receptor homology (TIR) domain"/>
    <property type="match status" value="1"/>
</dbReference>
<dbReference type="SUPFAM" id="SSF52058">
    <property type="entry name" value="L domain-like"/>
    <property type="match status" value="1"/>
</dbReference>
<dbReference type="PROSITE" id="PS50104">
    <property type="entry name" value="TIR"/>
    <property type="match status" value="1"/>
</dbReference>
<dbReference type="Gene3D" id="3.40.50.300">
    <property type="entry name" value="P-loop containing nucleotide triphosphate hydrolases"/>
    <property type="match status" value="1"/>
</dbReference>
<dbReference type="InterPro" id="IPR045344">
    <property type="entry name" value="C-JID"/>
</dbReference>
<evidence type="ECO:0000256" key="1">
    <source>
        <dbReference type="ARBA" id="ARBA00011982"/>
    </source>
</evidence>
<dbReference type="SUPFAM" id="SSF52540">
    <property type="entry name" value="P-loop containing nucleoside triphosphate hydrolases"/>
    <property type="match status" value="1"/>
</dbReference>
<comment type="catalytic activity">
    <reaction evidence="7">
        <text>NAD(+) + H2O = ADP-D-ribose + nicotinamide + H(+)</text>
        <dbReference type="Rhea" id="RHEA:16301"/>
        <dbReference type="ChEBI" id="CHEBI:15377"/>
        <dbReference type="ChEBI" id="CHEBI:15378"/>
        <dbReference type="ChEBI" id="CHEBI:17154"/>
        <dbReference type="ChEBI" id="CHEBI:57540"/>
        <dbReference type="ChEBI" id="CHEBI:57967"/>
        <dbReference type="EC" id="3.2.2.6"/>
    </reaction>
    <physiologicalReaction direction="left-to-right" evidence="7">
        <dbReference type="Rhea" id="RHEA:16302"/>
    </physiologicalReaction>
</comment>
<evidence type="ECO:0000256" key="2">
    <source>
        <dbReference type="ARBA" id="ARBA00022614"/>
    </source>
</evidence>
<dbReference type="GeneID" id="132804056"/>
<sequence length="1182" mass="136280">MASSSLSLKHDVFLSFRGEDTRNTFVGYLYAALSANQILTFMDHELERGDEISPTLSRAIKESKISVIIFSENYASSTWCLDELVHILEYKKTRGQIVIPIFYGIDPSVVRKQEGSYKVAFDSHEKSFRDRMEKVNQWKAALTEASNLCGLDSKDFRPENRLVQKIVEDISLKLPKYLLLDEHIKGHLIGIEKHIKEIEWLLSNGTKAVRIIGCCFLWNVREEYARFGLHHLRRKLLSNLLNVEANVKMDTLDVTSPFNLDRLRRKKVLIVLDDVDSSIQLDALVEGYRQLACGSRIVVSTRNKQVLMKEADYIYKLERLNPIESLKLFHLHAFGKNSTAVDDKMVLEVTNYANGNPLALKVLGSFLCSRSKNDWESALKKLKRFPNLEIQDVLRISYEGLDDKRIKDTFLDVACLFDSSFTRDHAESILDDGNSSIKIEISVLIEKCLIEDIGSHMYRNDELLWMHDLLRQMGRAIVRDEDREPGNRSRLCDAMEIGEVLENSTGTKAVEIISFNMFEIKKNVKVCHEAFSNMRNLRILKVYCRDDAYVGNKFKLSIPQDLDSYLSNKLRSFQWDFYPLKSLPSNFIPENLVELVLHCSHVEKLWNSRKVQYLPVLRRIDLSCSKFLSQLPDLSQAPNLESIDLEGCTSLVQVLLSLQNLDKLTYLNLNGCSKLRDFQDISKRTEGCLDVVRFGGIKNVLNNFTYLKSCIQSFTGNLFLYSSQVHISQKFAPNLRYLILSGTAIETVPPSLGYLPGLVELDMEHCKRLRSLPTSICHLKSLETLYLCGCEKLKTFPEILEPMEHLTELWLDYSGIKGLPESIENIVSLRKLYIQHCKDFEFLPDNLCKLRNLERIWLDNCSKFQNLPSLPSSLLELSLLYCERLKSLPEIPSQCLSLKARGCTSLENISTLRAPLLHDLDIIRNRNCFDYIDFYGCEKLDQNTRNSVLADHAVIKILSRLIFVNTDPNVVLPSVHVFRYPGDEIPKWFSYQTCGSSINNIMLPPYWNNDDFLGLAFCKVLRQNKIDKNISFGFNCELNFKTIDDDRLYRYHDYAGRLSEKKAVSSDHVVLWYVAKSTLRSSKWNMESCRELDRLNWPSTCSTEASFHIWPSLNNNGNKYCEIKKLGVRFVYKEDLERCDAETERKNKRRFYEYCESSGSEAVGSCEEEVNDESHSKKLKFM</sequence>
<dbReference type="Pfam" id="PF00931">
    <property type="entry name" value="NB-ARC"/>
    <property type="match status" value="1"/>
</dbReference>
<keyword evidence="9" id="KW-1185">Reference proteome</keyword>
<keyword evidence="4" id="KW-0378">Hydrolase</keyword>
<dbReference type="RefSeq" id="XP_060673931.1">
    <property type="nucleotide sequence ID" value="XM_060817948.1"/>
</dbReference>
<keyword evidence="2" id="KW-0433">Leucine-rich repeat</keyword>
<dbReference type="InterPro" id="IPR042197">
    <property type="entry name" value="Apaf_helical"/>
</dbReference>
<dbReference type="PRINTS" id="PR00364">
    <property type="entry name" value="DISEASERSIST"/>
</dbReference>
<dbReference type="SMART" id="SM00255">
    <property type="entry name" value="TIR"/>
    <property type="match status" value="1"/>
</dbReference>
<dbReference type="SUPFAM" id="SSF52200">
    <property type="entry name" value="Toll/Interleukin receptor TIR domain"/>
    <property type="match status" value="1"/>
</dbReference>
<evidence type="ECO:0000256" key="6">
    <source>
        <dbReference type="ARBA" id="ARBA00023027"/>
    </source>
</evidence>
<dbReference type="InterPro" id="IPR027417">
    <property type="entry name" value="P-loop_NTPase"/>
</dbReference>
<dbReference type="InterPro" id="IPR044974">
    <property type="entry name" value="Disease_R_plants"/>
</dbReference>
<evidence type="ECO:0000313" key="9">
    <source>
        <dbReference type="Proteomes" id="UP001652623"/>
    </source>
</evidence>
<feature type="domain" description="TIR" evidence="8">
    <location>
        <begin position="8"/>
        <end position="174"/>
    </location>
</feature>
<dbReference type="InterPro" id="IPR002182">
    <property type="entry name" value="NB-ARC"/>
</dbReference>
<evidence type="ECO:0000256" key="4">
    <source>
        <dbReference type="ARBA" id="ARBA00022801"/>
    </source>
</evidence>
<dbReference type="Gene3D" id="3.80.10.10">
    <property type="entry name" value="Ribonuclease Inhibitor"/>
    <property type="match status" value="2"/>
</dbReference>
<dbReference type="InterPro" id="IPR055414">
    <property type="entry name" value="LRR_R13L4/SHOC2-like"/>
</dbReference>
<dbReference type="Pfam" id="PF23598">
    <property type="entry name" value="LRR_14"/>
    <property type="match status" value="1"/>
</dbReference>
<dbReference type="Gene3D" id="1.10.8.430">
    <property type="entry name" value="Helical domain of apoptotic protease-activating factors"/>
    <property type="match status" value="1"/>
</dbReference>